<keyword evidence="10" id="KW-1185">Reference proteome</keyword>
<comment type="caution">
    <text evidence="9">The sequence shown here is derived from an EMBL/GenBank/DDBJ whole genome shotgun (WGS) entry which is preliminary data.</text>
</comment>
<dbReference type="PANTHER" id="PTHR44329">
    <property type="entry name" value="SERINE/THREONINE-PROTEIN KINASE TNNI3K-RELATED"/>
    <property type="match status" value="1"/>
</dbReference>
<evidence type="ECO:0000256" key="2">
    <source>
        <dbReference type="ARBA" id="ARBA00022679"/>
    </source>
</evidence>
<feature type="region of interest" description="Disordered" evidence="7">
    <location>
        <begin position="532"/>
        <end position="553"/>
    </location>
</feature>
<keyword evidence="5 6" id="KW-0067">ATP-binding</keyword>
<dbReference type="InterPro" id="IPR011009">
    <property type="entry name" value="Kinase-like_dom_sf"/>
</dbReference>
<evidence type="ECO:0000256" key="7">
    <source>
        <dbReference type="SAM" id="MobiDB-lite"/>
    </source>
</evidence>
<dbReference type="CDD" id="cd14061">
    <property type="entry name" value="STKc_MLK"/>
    <property type="match status" value="1"/>
</dbReference>
<name>A0ABP0VL04_9BRYO</name>
<dbReference type="PANTHER" id="PTHR44329:SF293">
    <property type="entry name" value="MITOGEN-ACTIVATED PROTEIN KINASE KINASE KINASE"/>
    <property type="match status" value="1"/>
</dbReference>
<keyword evidence="3 6" id="KW-0547">Nucleotide-binding</keyword>
<keyword evidence="4" id="KW-0418">Kinase</keyword>
<dbReference type="InterPro" id="IPR001245">
    <property type="entry name" value="Ser-Thr/Tyr_kinase_cat_dom"/>
</dbReference>
<feature type="region of interest" description="Disordered" evidence="7">
    <location>
        <begin position="277"/>
        <end position="299"/>
    </location>
</feature>
<gene>
    <name evidence="9" type="ORF">CSSPJE1EN1_LOCUS29505</name>
</gene>
<dbReference type="Pfam" id="PF07714">
    <property type="entry name" value="PK_Tyr_Ser-Thr"/>
    <property type="match status" value="1"/>
</dbReference>
<feature type="non-terminal residue" evidence="9">
    <location>
        <position position="609"/>
    </location>
</feature>
<dbReference type="PROSITE" id="PS50011">
    <property type="entry name" value="PROTEIN_KINASE_DOM"/>
    <property type="match status" value="1"/>
</dbReference>
<accession>A0ABP0VL04</accession>
<dbReference type="SUPFAM" id="SSF56112">
    <property type="entry name" value="Protein kinase-like (PK-like)"/>
    <property type="match status" value="1"/>
</dbReference>
<dbReference type="Gene3D" id="3.30.200.20">
    <property type="entry name" value="Phosphorylase Kinase, domain 1"/>
    <property type="match status" value="1"/>
</dbReference>
<feature type="compositionally biased region" description="Polar residues" evidence="7">
    <location>
        <begin position="544"/>
        <end position="553"/>
    </location>
</feature>
<evidence type="ECO:0000256" key="4">
    <source>
        <dbReference type="ARBA" id="ARBA00022777"/>
    </source>
</evidence>
<dbReference type="PROSITE" id="PS00108">
    <property type="entry name" value="PROTEIN_KINASE_ST"/>
    <property type="match status" value="1"/>
</dbReference>
<protein>
    <recommendedName>
        <fullName evidence="8">Protein kinase domain-containing protein</fullName>
    </recommendedName>
</protein>
<evidence type="ECO:0000256" key="6">
    <source>
        <dbReference type="PROSITE-ProRule" id="PRU10141"/>
    </source>
</evidence>
<keyword evidence="1" id="KW-0723">Serine/threonine-protein kinase</keyword>
<evidence type="ECO:0000313" key="9">
    <source>
        <dbReference type="EMBL" id="CAK9254127.1"/>
    </source>
</evidence>
<dbReference type="InterPro" id="IPR008271">
    <property type="entry name" value="Ser/Thr_kinase_AS"/>
</dbReference>
<proteinExistence type="predicted"/>
<evidence type="ECO:0000259" key="8">
    <source>
        <dbReference type="PROSITE" id="PS50011"/>
    </source>
</evidence>
<dbReference type="PRINTS" id="PR00109">
    <property type="entry name" value="TYRKINASE"/>
</dbReference>
<reference evidence="9" key="1">
    <citation type="submission" date="2024-02" db="EMBL/GenBank/DDBJ databases">
        <authorList>
            <consortium name="ELIXIR-Norway"/>
            <consortium name="Elixir Norway"/>
        </authorList>
    </citation>
    <scope>NUCLEOTIDE SEQUENCE</scope>
</reference>
<feature type="domain" description="Protein kinase" evidence="8">
    <location>
        <begin position="5"/>
        <end position="265"/>
    </location>
</feature>
<dbReference type="Gene3D" id="1.10.510.10">
    <property type="entry name" value="Transferase(Phosphotransferase) domain 1"/>
    <property type="match status" value="1"/>
</dbReference>
<dbReference type="SMART" id="SM00220">
    <property type="entry name" value="S_TKc"/>
    <property type="match status" value="1"/>
</dbReference>
<sequence length="609" mass="68331">MFSELQLNEVIGIGGFGKVYRGIWKGSEVAIKAARQDQNEDISSILANVRQEATLFWLLDHPNIVRLKGVCLEEPNLCLIMEYARGGSLNRVLAGKQIPPAVIVEWAIQIADGMNYLHHRAPISLIHRDLKSSNVLLSEPIDDNNWFRKTLKITDLGLARELNKTTRMSQAGTYAWMAPEVIKSSTFSKSSDVWSYGVVLWEILTGETPYKGIDALAVAYGVAMNKLILPIPSSCPVEFKYLLEACWDQEPHSRPDFENILFSLIDGRENMTHVRKYHRRSSSNTSNINPTFKPDDEDLNKTGDRLKEVNKSCRPTTLDLNSGHNFKKQYNQWHNRSISPIHSSPDSYYDLNSPSSPSTTPQRTVRFNFANSNTNPNTQHNSAVNIQTKPTLIDTPADGQSLDATIPLTAILGNKKSSRKSVKHELYKEFVINVWTTINRQNTPKNKSNNNSISSNRSGDYYPSGSSALVSPQLAPQLTTMNANSTSFMPSTHSHLIKTHSNSNSSLLHFQRSTITPPLNQQLIKPLISFEETSSHKSDDETFGNETNPIEQNDNILNNSERKENIEMIVIADNNNMNNCERSDSLGLYLNNSNNNTINNNNNLINSSN</sequence>
<evidence type="ECO:0000256" key="1">
    <source>
        <dbReference type="ARBA" id="ARBA00022527"/>
    </source>
</evidence>
<dbReference type="EMBL" id="CAXAQS010000988">
    <property type="protein sequence ID" value="CAK9254127.1"/>
    <property type="molecule type" value="Genomic_DNA"/>
</dbReference>
<dbReference type="InterPro" id="IPR000719">
    <property type="entry name" value="Prot_kinase_dom"/>
</dbReference>
<evidence type="ECO:0000256" key="3">
    <source>
        <dbReference type="ARBA" id="ARBA00022741"/>
    </source>
</evidence>
<organism evidence="9 10">
    <name type="scientific">Sphagnum jensenii</name>
    <dbReference type="NCBI Taxonomy" id="128206"/>
    <lineage>
        <taxon>Eukaryota</taxon>
        <taxon>Viridiplantae</taxon>
        <taxon>Streptophyta</taxon>
        <taxon>Embryophyta</taxon>
        <taxon>Bryophyta</taxon>
        <taxon>Sphagnophytina</taxon>
        <taxon>Sphagnopsida</taxon>
        <taxon>Sphagnales</taxon>
        <taxon>Sphagnaceae</taxon>
        <taxon>Sphagnum</taxon>
    </lineage>
</organism>
<dbReference type="Proteomes" id="UP001497444">
    <property type="component" value="Unassembled WGS sequence"/>
</dbReference>
<evidence type="ECO:0000256" key="5">
    <source>
        <dbReference type="ARBA" id="ARBA00022840"/>
    </source>
</evidence>
<keyword evidence="2" id="KW-0808">Transferase</keyword>
<feature type="compositionally biased region" description="Low complexity" evidence="7">
    <location>
        <begin position="446"/>
        <end position="458"/>
    </location>
</feature>
<feature type="binding site" evidence="6">
    <location>
        <position position="32"/>
    </location>
    <ligand>
        <name>ATP</name>
        <dbReference type="ChEBI" id="CHEBI:30616"/>
    </ligand>
</feature>
<feature type="region of interest" description="Disordered" evidence="7">
    <location>
        <begin position="441"/>
        <end position="469"/>
    </location>
</feature>
<evidence type="ECO:0000313" key="10">
    <source>
        <dbReference type="Proteomes" id="UP001497444"/>
    </source>
</evidence>
<dbReference type="InterPro" id="IPR051681">
    <property type="entry name" value="Ser/Thr_Kinases-Pseudokinases"/>
</dbReference>
<dbReference type="InterPro" id="IPR017441">
    <property type="entry name" value="Protein_kinase_ATP_BS"/>
</dbReference>
<dbReference type="PROSITE" id="PS00107">
    <property type="entry name" value="PROTEIN_KINASE_ATP"/>
    <property type="match status" value="1"/>
</dbReference>